<reference evidence="2 3" key="1">
    <citation type="submission" date="2019-03" db="EMBL/GenBank/DDBJ databases">
        <title>Roseomonas sp. a novel Roseomonas species isolated from Sea whip Gorgonian.</title>
        <authorList>
            <person name="Li F."/>
            <person name="Pan X."/>
            <person name="Huang S."/>
            <person name="Li Z."/>
            <person name="Meng B."/>
        </authorList>
    </citation>
    <scope>NUCLEOTIDE SEQUENCE [LARGE SCALE GENOMIC DNA]</scope>
    <source>
        <strain evidence="2 3">M0104</strain>
    </source>
</reference>
<gene>
    <name evidence="2" type="ORF">E0493_16800</name>
</gene>
<evidence type="ECO:0000313" key="2">
    <source>
        <dbReference type="EMBL" id="MXP65008.1"/>
    </source>
</evidence>
<organism evidence="2 3">
    <name type="scientific">Teichococcus coralli</name>
    <dbReference type="NCBI Taxonomy" id="2545983"/>
    <lineage>
        <taxon>Bacteria</taxon>
        <taxon>Pseudomonadati</taxon>
        <taxon>Pseudomonadota</taxon>
        <taxon>Alphaproteobacteria</taxon>
        <taxon>Acetobacterales</taxon>
        <taxon>Roseomonadaceae</taxon>
        <taxon>Roseomonas</taxon>
    </lineage>
</organism>
<dbReference type="EMBL" id="SNVJ01000017">
    <property type="protein sequence ID" value="MXP65008.1"/>
    <property type="molecule type" value="Genomic_DNA"/>
</dbReference>
<dbReference type="RefSeq" id="WP_160938419.1">
    <property type="nucleotide sequence ID" value="NZ_SNVJ01000017.1"/>
</dbReference>
<comment type="caution">
    <text evidence="2">The sequence shown here is derived from an EMBL/GenBank/DDBJ whole genome shotgun (WGS) entry which is preliminary data.</text>
</comment>
<feature type="compositionally biased region" description="Basic and acidic residues" evidence="1">
    <location>
        <begin position="9"/>
        <end position="46"/>
    </location>
</feature>
<dbReference type="Proteomes" id="UP000460715">
    <property type="component" value="Unassembled WGS sequence"/>
</dbReference>
<proteinExistence type="predicted"/>
<protein>
    <submittedName>
        <fullName evidence="2">Uncharacterized protein</fullName>
    </submittedName>
</protein>
<evidence type="ECO:0000313" key="3">
    <source>
        <dbReference type="Proteomes" id="UP000460715"/>
    </source>
</evidence>
<feature type="region of interest" description="Disordered" evidence="1">
    <location>
        <begin position="1"/>
        <end position="67"/>
    </location>
</feature>
<dbReference type="AlphaFoldDB" id="A0A845BE20"/>
<keyword evidence="3" id="KW-1185">Reference proteome</keyword>
<evidence type="ECO:0000256" key="1">
    <source>
        <dbReference type="SAM" id="MobiDB-lite"/>
    </source>
</evidence>
<accession>A0A845BE20</accession>
<name>A0A845BE20_9PROT</name>
<sequence>MMIMMAARQAERRRQVRHEPRRDIGRREKRKAEDSVCERSSGERQEWMSTPDQDEKRVTARGGGDPFIGAVEVHHLGDRKRGAPFEPGVEGIHRGPVEDQCLRGGLA</sequence>